<dbReference type="NCBIfam" id="TIGR04183">
    <property type="entry name" value="Por_Secre_tail"/>
    <property type="match status" value="1"/>
</dbReference>
<feature type="domain" description="T9SS-like galactose binding" evidence="3">
    <location>
        <begin position="24"/>
        <end position="150"/>
    </location>
</feature>
<name>A0A098LKG0_9BACT</name>
<dbReference type="Proteomes" id="UP000030185">
    <property type="component" value="Unassembled WGS sequence"/>
</dbReference>
<gene>
    <name evidence="4" type="ORF">MYP_4711</name>
</gene>
<keyword evidence="1" id="KW-0732">Signal</keyword>
<evidence type="ECO:0000256" key="1">
    <source>
        <dbReference type="SAM" id="SignalP"/>
    </source>
</evidence>
<dbReference type="Pfam" id="PF23759">
    <property type="entry name" value="GBD_T9SS_assoc"/>
    <property type="match status" value="4"/>
</dbReference>
<dbReference type="Pfam" id="PF18962">
    <property type="entry name" value="Por_Secre_tail"/>
    <property type="match status" value="1"/>
</dbReference>
<evidence type="ECO:0000313" key="4">
    <source>
        <dbReference type="EMBL" id="GAL87481.1"/>
    </source>
</evidence>
<keyword evidence="5" id="KW-1185">Reference proteome</keyword>
<dbReference type="eggNOG" id="COG3291">
    <property type="taxonomic scope" value="Bacteria"/>
</dbReference>
<dbReference type="AlphaFoldDB" id="A0A098LKG0"/>
<reference evidence="4 5" key="1">
    <citation type="submission" date="2014-09" db="EMBL/GenBank/DDBJ databases">
        <title>Sporocytophaga myxococcoides PG-01 genome sequencing.</title>
        <authorList>
            <person name="Liu L."/>
            <person name="Gao P.J."/>
            <person name="Chen G.J."/>
            <person name="Wang L.S."/>
        </authorList>
    </citation>
    <scope>NUCLEOTIDE SEQUENCE [LARGE SCALE GENOMIC DNA]</scope>
    <source>
        <strain evidence="4 5">PG-01</strain>
    </source>
</reference>
<evidence type="ECO:0000313" key="5">
    <source>
        <dbReference type="Proteomes" id="UP000030185"/>
    </source>
</evidence>
<accession>A0A098LKG0</accession>
<feature type="domain" description="T9SS-like galactose binding" evidence="3">
    <location>
        <begin position="294"/>
        <end position="409"/>
    </location>
</feature>
<feature type="domain" description="Secretion system C-terminal sorting" evidence="2">
    <location>
        <begin position="568"/>
        <end position="631"/>
    </location>
</feature>
<proteinExistence type="predicted"/>
<organism evidence="4 5">
    <name type="scientific">Sporocytophaga myxococcoides</name>
    <dbReference type="NCBI Taxonomy" id="153721"/>
    <lineage>
        <taxon>Bacteria</taxon>
        <taxon>Pseudomonadati</taxon>
        <taxon>Bacteroidota</taxon>
        <taxon>Cytophagia</taxon>
        <taxon>Cytophagales</taxon>
        <taxon>Cytophagaceae</taxon>
        <taxon>Sporocytophaga</taxon>
    </lineage>
</organism>
<evidence type="ECO:0000259" key="2">
    <source>
        <dbReference type="Pfam" id="PF18962"/>
    </source>
</evidence>
<dbReference type="STRING" id="153721.MYP_4711"/>
<feature type="signal peptide" evidence="1">
    <location>
        <begin position="1"/>
        <end position="21"/>
    </location>
</feature>
<feature type="domain" description="T9SS-like galactose binding" evidence="3">
    <location>
        <begin position="425"/>
        <end position="541"/>
    </location>
</feature>
<comment type="caution">
    <text evidence="4">The sequence shown here is derived from an EMBL/GenBank/DDBJ whole genome shotgun (WGS) entry which is preliminary data.</text>
</comment>
<dbReference type="Gene3D" id="2.60.120.380">
    <property type="match status" value="2"/>
</dbReference>
<dbReference type="InterPro" id="IPR056600">
    <property type="entry name" value="GBD_T9SS_assoc"/>
</dbReference>
<dbReference type="InterPro" id="IPR026444">
    <property type="entry name" value="Secre_tail"/>
</dbReference>
<feature type="domain" description="T9SS-like galactose binding" evidence="3">
    <location>
        <begin position="161"/>
        <end position="284"/>
    </location>
</feature>
<dbReference type="EMBL" id="BBLT01000013">
    <property type="protein sequence ID" value="GAL87481.1"/>
    <property type="molecule type" value="Genomic_DNA"/>
</dbReference>
<protein>
    <submittedName>
        <fullName evidence="4">Uncharacterized protein</fullName>
    </submittedName>
</protein>
<sequence length="638" mass="68422">MFVLSSTVLFFLFLTDSKAQAPINDNCSGAIDLTVDASYVSGNVKGATRSMGGCAATAGQAGGNSDDDVWYKFQATSPYLIIAAQGSEQFNAVLEVFSGECSSLTSMDCASEGKIGKVEKLPLNYYIPGNTYYVRVYDIGNGMPATTDFQIRVYTAIPPPNDNCAQAKPVTVTDYCMNKTESQEGATGSGLTPSCANGAADNDDIWYSFVPKSSNVILNAHASHNYRAVMEVFDGCGGKAIGCTTTLKHNMALKLAFHDLNPDQTYYFRVFNYYQPLSKSQTFQLCVYDPPAPSNDECSGAIEIIGNDTLSGTVDAATASSGYAAPCSGTPDDDVWYKFTASSAQEAFSLFPTPYFDGVIQAFDACNGQVIGCVNAGGRNKVEVLSLNNLTPGREYLIRVFTAENVASVTAGFQISRTSGPVAISNDDCAFAIVIPVTEDINSITGSLENASQSKGPCNGSGEANDVWYKFTAASKAATIKLNPLDGNDLVLNIVSDCAGNNIACVDNNGEGGEEIWQSDNLTIHQTYFIRVYDPNGGNYNSNFILSLTGKLEVLSIPDINVERILTVFPIPVENVLNIHDYKIQKGNLSLFDLQGNVLLNESGDLKNTYDLSAIKPGAYILKIVSEDRVDAIKIIKK</sequence>
<evidence type="ECO:0000259" key="3">
    <source>
        <dbReference type="Pfam" id="PF23759"/>
    </source>
</evidence>
<feature type="chain" id="PRO_5001937225" evidence="1">
    <location>
        <begin position="22"/>
        <end position="638"/>
    </location>
</feature>